<accession>A0ABP7EM37</accession>
<keyword evidence="3" id="KW-1185">Reference proteome</keyword>
<evidence type="ECO:0008006" key="4">
    <source>
        <dbReference type="Google" id="ProtNLM"/>
    </source>
</evidence>
<comment type="caution">
    <text evidence="2">The sequence shown here is derived from an EMBL/GenBank/DDBJ whole genome shotgun (WGS) entry which is preliminary data.</text>
</comment>
<proteinExistence type="predicted"/>
<dbReference type="EMBL" id="BAABEP010000007">
    <property type="protein sequence ID" value="GAA3720333.1"/>
    <property type="molecule type" value="Genomic_DNA"/>
</dbReference>
<feature type="compositionally biased region" description="Polar residues" evidence="1">
    <location>
        <begin position="76"/>
        <end position="85"/>
    </location>
</feature>
<evidence type="ECO:0000256" key="1">
    <source>
        <dbReference type="SAM" id="MobiDB-lite"/>
    </source>
</evidence>
<gene>
    <name evidence="2" type="ORF">GCM10023082_17150</name>
</gene>
<evidence type="ECO:0000313" key="3">
    <source>
        <dbReference type="Proteomes" id="UP001499884"/>
    </source>
</evidence>
<name>A0ABP7EM37_9ACTN</name>
<dbReference type="RefSeq" id="WP_345643386.1">
    <property type="nucleotide sequence ID" value="NZ_BAABEP010000007.1"/>
</dbReference>
<organism evidence="2 3">
    <name type="scientific">Streptomyces tremellae</name>
    <dbReference type="NCBI Taxonomy" id="1124239"/>
    <lineage>
        <taxon>Bacteria</taxon>
        <taxon>Bacillati</taxon>
        <taxon>Actinomycetota</taxon>
        <taxon>Actinomycetes</taxon>
        <taxon>Kitasatosporales</taxon>
        <taxon>Streptomycetaceae</taxon>
        <taxon>Streptomyces</taxon>
    </lineage>
</organism>
<feature type="compositionally biased region" description="Basic residues" evidence="1">
    <location>
        <begin position="22"/>
        <end position="32"/>
    </location>
</feature>
<feature type="compositionally biased region" description="Low complexity" evidence="1">
    <location>
        <begin position="131"/>
        <end position="162"/>
    </location>
</feature>
<reference evidence="3" key="1">
    <citation type="journal article" date="2019" name="Int. J. Syst. Evol. Microbiol.">
        <title>The Global Catalogue of Microorganisms (GCM) 10K type strain sequencing project: providing services to taxonomists for standard genome sequencing and annotation.</title>
        <authorList>
            <consortium name="The Broad Institute Genomics Platform"/>
            <consortium name="The Broad Institute Genome Sequencing Center for Infectious Disease"/>
            <person name="Wu L."/>
            <person name="Ma J."/>
        </authorList>
    </citation>
    <scope>NUCLEOTIDE SEQUENCE [LARGE SCALE GENOMIC DNA]</scope>
    <source>
        <strain evidence="3">JCM 30846</strain>
    </source>
</reference>
<feature type="compositionally biased region" description="Gly residues" evidence="1">
    <location>
        <begin position="163"/>
        <end position="191"/>
    </location>
</feature>
<feature type="region of interest" description="Disordered" evidence="1">
    <location>
        <begin position="1"/>
        <end position="32"/>
    </location>
</feature>
<feature type="compositionally biased region" description="Low complexity" evidence="1">
    <location>
        <begin position="93"/>
        <end position="118"/>
    </location>
</feature>
<feature type="region of interest" description="Disordered" evidence="1">
    <location>
        <begin position="72"/>
        <end position="339"/>
    </location>
</feature>
<evidence type="ECO:0000313" key="2">
    <source>
        <dbReference type="EMBL" id="GAA3720333.1"/>
    </source>
</evidence>
<dbReference type="Proteomes" id="UP001499884">
    <property type="component" value="Unassembled WGS sequence"/>
</dbReference>
<protein>
    <recommendedName>
        <fullName evidence="4">Hydrogenase expression protein HypF</fullName>
    </recommendedName>
</protein>
<sequence>MRDDQTGAQALPGDAEEFRRATGPRHAARHAAPRKSLLTKFHVPAGKAMMLAAMPTAVFVGMGLTPRLALADDSTGKTANPNPCVSRSDDSEASGTASPSGSPSASATPGPSASTGATAHRDGGGTGTGKAGSSADPEPSTSADPSASATRKAPEPSQSSSAPGGGSGNGSGGGLLGGLGSALGGLLGGGSSSASPSDSPTPEATPSADASGATGAKAPGSTADTSTAQDKGAAPTGSLLGGSGKDAGDAKASDDSGDSGGGTAPGEDGDAPKKDASGSKAVKGTVGGLSKAKAGTAETRTQAIRDLLKQKGIPFSDTQPATKDSAEADSGSCDDGPCDNLLPILKPPSQDADAPSMATDAWHLTSSNLGLNGLCYRGLVDIKTASGTTKRVMKFTADSIDIKDLHQTVDNRDANGNIATHTQITTAPGSTSTIDGPVTMYTEKLSGNLLGLLPITFSPDFPPPIQIPSVFFTNAKVDQAGQFGGTLSTKGLHNTIG</sequence>